<gene>
    <name evidence="1" type="ORF">APZ42_010019</name>
</gene>
<dbReference type="Proteomes" id="UP000076858">
    <property type="component" value="Unassembled WGS sequence"/>
</dbReference>
<name>A0A162CXT9_9CRUS</name>
<protein>
    <submittedName>
        <fullName evidence="1">Ectopic P granules protein 5</fullName>
    </submittedName>
</protein>
<reference evidence="1 2" key="1">
    <citation type="submission" date="2016-03" db="EMBL/GenBank/DDBJ databases">
        <title>EvidentialGene: Evidence-directed Construction of Genes on Genomes.</title>
        <authorList>
            <person name="Gilbert D.G."/>
            <person name="Choi J.-H."/>
            <person name="Mockaitis K."/>
            <person name="Colbourne J."/>
            <person name="Pfrender M."/>
        </authorList>
    </citation>
    <scope>NUCLEOTIDE SEQUENCE [LARGE SCALE GENOMIC DNA]</scope>
    <source>
        <strain evidence="1 2">Xinb3</strain>
        <tissue evidence="1">Complete organism</tissue>
    </source>
</reference>
<accession>A0A162CXT9</accession>
<organism evidence="1 2">
    <name type="scientific">Daphnia magna</name>
    <dbReference type="NCBI Taxonomy" id="35525"/>
    <lineage>
        <taxon>Eukaryota</taxon>
        <taxon>Metazoa</taxon>
        <taxon>Ecdysozoa</taxon>
        <taxon>Arthropoda</taxon>
        <taxon>Crustacea</taxon>
        <taxon>Branchiopoda</taxon>
        <taxon>Diplostraca</taxon>
        <taxon>Cladocera</taxon>
        <taxon>Anomopoda</taxon>
        <taxon>Daphniidae</taxon>
        <taxon>Daphnia</taxon>
    </lineage>
</organism>
<proteinExistence type="predicted"/>
<comment type="caution">
    <text evidence="1">The sequence shown here is derived from an EMBL/GenBank/DDBJ whole genome shotgun (WGS) entry which is preliminary data.</text>
</comment>
<feature type="non-terminal residue" evidence="1">
    <location>
        <position position="98"/>
    </location>
</feature>
<dbReference type="PANTHER" id="PTHR31139">
    <property type="entry name" value="ECTOPIC P GRANULES PROTEIN 5 HOMOLOG"/>
    <property type="match status" value="1"/>
</dbReference>
<dbReference type="OrthoDB" id="75419at2759"/>
<dbReference type="GO" id="GO:0097352">
    <property type="term" value="P:autophagosome maturation"/>
    <property type="evidence" value="ECO:0007669"/>
    <property type="project" value="TreeGrafter"/>
</dbReference>
<dbReference type="EMBL" id="LRGB01026726">
    <property type="protein sequence ID" value="KZR95924.1"/>
    <property type="molecule type" value="Genomic_DNA"/>
</dbReference>
<keyword evidence="2" id="KW-1185">Reference proteome</keyword>
<evidence type="ECO:0000313" key="1">
    <source>
        <dbReference type="EMBL" id="KZR95924.1"/>
    </source>
</evidence>
<dbReference type="AlphaFoldDB" id="A0A162CXT9"/>
<dbReference type="GO" id="GO:0005737">
    <property type="term" value="C:cytoplasm"/>
    <property type="evidence" value="ECO:0007669"/>
    <property type="project" value="TreeGrafter"/>
</dbReference>
<feature type="non-terminal residue" evidence="1">
    <location>
        <position position="1"/>
    </location>
</feature>
<dbReference type="PANTHER" id="PTHR31139:SF4">
    <property type="entry name" value="ECTOPIC P GRANULES PROTEIN 5 HOMOLOG"/>
    <property type="match status" value="1"/>
</dbReference>
<evidence type="ECO:0000313" key="2">
    <source>
        <dbReference type="Proteomes" id="UP000076858"/>
    </source>
</evidence>
<sequence>LDCHYSELLTELYCPYRSERTMTVKCDGTQSGACSGSAVIKLSCEPWRLNTSVRKQLDTNRQEATRLHSAFQDANVQWLGVAALLLEDCVDQIQGRGA</sequence>
<dbReference type="InterPro" id="IPR051436">
    <property type="entry name" value="Autophagy-related_EPG5"/>
</dbReference>